<feature type="domain" description="Plus3" evidence="7">
    <location>
        <begin position="210"/>
        <end position="340"/>
    </location>
</feature>
<name>A0A9P8AAI5_MORAP</name>
<proteinExistence type="predicted"/>
<dbReference type="SUPFAM" id="SSF159042">
    <property type="entry name" value="Plus3-like"/>
    <property type="match status" value="1"/>
</dbReference>
<dbReference type="Proteomes" id="UP000717515">
    <property type="component" value="Unassembled WGS sequence"/>
</dbReference>
<keyword evidence="2" id="KW-0805">Transcription regulation</keyword>
<comment type="caution">
    <text evidence="8">The sequence shown here is derived from an EMBL/GenBank/DDBJ whole genome shotgun (WGS) entry which is preliminary data.</text>
</comment>
<evidence type="ECO:0000256" key="3">
    <source>
        <dbReference type="ARBA" id="ARBA00023163"/>
    </source>
</evidence>
<evidence type="ECO:0000259" key="7">
    <source>
        <dbReference type="PROSITE" id="PS51360"/>
    </source>
</evidence>
<sequence>MSKSNAADVILRLLATSSDPNKGRRRKRSRQSSDEEISEGEMTDRSDEQDDEDDEDDEGPVDEYDAEFFGDSKDRAELMAMSEVDREQILFERAKKREVLLDHRQVAKRLKRQEEANRSSRKGSGSTRDSARRSTRAKDSKTGSTKALADLKKAQERKRARRSNSPEPKRRRKGSIDYSDKSESGSSEEEPDYDSEPEKKKSSKSIARKPATLDDLNSIRISRDRVEKWCYNPYFRDTVIGCFARLSIGEGSRRAYRITEIVAVNKQTKIYAVGNTMTNLTLTLKHGGAEKTFTMDYLSNSPFTDDEFRRYEIQQRNDKVDIVTLDHVENKRKDLEHAKEYVLSAKEVEEIIELKKEMKQGRLNPIVHRTILEQQKMTQSLEEAEETERRLKALRESELAQRDMRSDKLDVWAKLNERNRNLNRTSGRQAEQTFAAEKRLKGGAGKDGIDPFARRKTIPRLIYDDISASNPATPTANGNVDSGASSPALTATNSPAVTTPVATPTVQTVSATPAMPQSRLEELIAASKDDFDIEIDMDDI</sequence>
<evidence type="ECO:0000313" key="9">
    <source>
        <dbReference type="Proteomes" id="UP000717515"/>
    </source>
</evidence>
<keyword evidence="5" id="KW-0175">Coiled coil</keyword>
<dbReference type="AlphaFoldDB" id="A0A9P8AAI5"/>
<feature type="compositionally biased region" description="Basic and acidic residues" evidence="6">
    <location>
        <begin position="174"/>
        <end position="183"/>
    </location>
</feature>
<feature type="compositionally biased region" description="Low complexity" evidence="6">
    <location>
        <begin position="490"/>
        <end position="501"/>
    </location>
</feature>
<keyword evidence="4" id="KW-0539">Nucleus</keyword>
<dbReference type="PANTHER" id="PTHR13115:SF8">
    <property type="entry name" value="RNA POLYMERASE-ASSOCIATED PROTEIN RTF1 HOMOLOG"/>
    <property type="match status" value="1"/>
</dbReference>
<dbReference type="SMART" id="SM00719">
    <property type="entry name" value="Plus3"/>
    <property type="match status" value="1"/>
</dbReference>
<dbReference type="PANTHER" id="PTHR13115">
    <property type="entry name" value="RNA POLYMERASE-ASSOCIATED PROTEIN RTF1 HOMOLOG"/>
    <property type="match status" value="1"/>
</dbReference>
<gene>
    <name evidence="8" type="ORF">KVV02_006972</name>
</gene>
<feature type="region of interest" description="Disordered" evidence="6">
    <location>
        <begin position="1"/>
        <end position="73"/>
    </location>
</feature>
<protein>
    <recommendedName>
        <fullName evidence="7">Plus3 domain-containing protein</fullName>
    </recommendedName>
</protein>
<comment type="subcellular location">
    <subcellularLocation>
        <location evidence="1">Nucleus</location>
    </subcellularLocation>
</comment>
<reference evidence="8" key="1">
    <citation type="submission" date="2021-07" db="EMBL/GenBank/DDBJ databases">
        <title>Draft genome of Mortierella alpina, strain LL118, isolated from an aspen leaf litter sample.</title>
        <authorList>
            <person name="Yang S."/>
            <person name="Vinatzer B.A."/>
        </authorList>
    </citation>
    <scope>NUCLEOTIDE SEQUENCE</scope>
    <source>
        <strain evidence="8">LL118</strain>
    </source>
</reference>
<dbReference type="EMBL" id="JAIFTL010000043">
    <property type="protein sequence ID" value="KAG9325332.1"/>
    <property type="molecule type" value="Genomic_DNA"/>
</dbReference>
<dbReference type="GO" id="GO:1990269">
    <property type="term" value="F:RNA polymerase II C-terminal domain phosphoserine binding"/>
    <property type="evidence" value="ECO:0007669"/>
    <property type="project" value="TreeGrafter"/>
</dbReference>
<accession>A0A9P8AAI5</accession>
<dbReference type="Pfam" id="PF03126">
    <property type="entry name" value="Plus-3"/>
    <property type="match status" value="1"/>
</dbReference>
<dbReference type="PROSITE" id="PS51360">
    <property type="entry name" value="PLUS3"/>
    <property type="match status" value="1"/>
</dbReference>
<dbReference type="Gene3D" id="3.90.70.200">
    <property type="entry name" value="Plus-3 domain"/>
    <property type="match status" value="1"/>
</dbReference>
<keyword evidence="3" id="KW-0804">Transcription</keyword>
<evidence type="ECO:0000256" key="1">
    <source>
        <dbReference type="ARBA" id="ARBA00004123"/>
    </source>
</evidence>
<dbReference type="InterPro" id="IPR004343">
    <property type="entry name" value="Plus-3_dom"/>
</dbReference>
<evidence type="ECO:0000256" key="4">
    <source>
        <dbReference type="ARBA" id="ARBA00023242"/>
    </source>
</evidence>
<dbReference type="InterPro" id="IPR036128">
    <property type="entry name" value="Plus3-like_sf"/>
</dbReference>
<evidence type="ECO:0000313" key="8">
    <source>
        <dbReference type="EMBL" id="KAG9325332.1"/>
    </source>
</evidence>
<feature type="compositionally biased region" description="Acidic residues" evidence="6">
    <location>
        <begin position="34"/>
        <end position="68"/>
    </location>
</feature>
<feature type="compositionally biased region" description="Polar residues" evidence="6">
    <location>
        <begin position="467"/>
        <end position="489"/>
    </location>
</feature>
<feature type="compositionally biased region" description="Basic and acidic residues" evidence="6">
    <location>
        <begin position="96"/>
        <end position="105"/>
    </location>
</feature>
<evidence type="ECO:0000256" key="5">
    <source>
        <dbReference type="SAM" id="Coils"/>
    </source>
</evidence>
<feature type="coiled-coil region" evidence="5">
    <location>
        <begin position="374"/>
        <end position="401"/>
    </location>
</feature>
<evidence type="ECO:0000256" key="2">
    <source>
        <dbReference type="ARBA" id="ARBA00023015"/>
    </source>
</evidence>
<dbReference type="GO" id="GO:0016593">
    <property type="term" value="C:Cdc73/Paf1 complex"/>
    <property type="evidence" value="ECO:0007669"/>
    <property type="project" value="TreeGrafter"/>
</dbReference>
<feature type="region of interest" description="Disordered" evidence="6">
    <location>
        <begin position="96"/>
        <end position="207"/>
    </location>
</feature>
<feature type="compositionally biased region" description="Acidic residues" evidence="6">
    <location>
        <begin position="186"/>
        <end position="195"/>
    </location>
</feature>
<organism evidence="8 9">
    <name type="scientific">Mortierella alpina</name>
    <name type="common">Oleaginous fungus</name>
    <name type="synonym">Mortierella renispora</name>
    <dbReference type="NCBI Taxonomy" id="64518"/>
    <lineage>
        <taxon>Eukaryota</taxon>
        <taxon>Fungi</taxon>
        <taxon>Fungi incertae sedis</taxon>
        <taxon>Mucoromycota</taxon>
        <taxon>Mortierellomycotina</taxon>
        <taxon>Mortierellomycetes</taxon>
        <taxon>Mortierellales</taxon>
        <taxon>Mortierellaceae</taxon>
        <taxon>Mortierella</taxon>
    </lineage>
</organism>
<evidence type="ECO:0000256" key="6">
    <source>
        <dbReference type="SAM" id="MobiDB-lite"/>
    </source>
</evidence>
<dbReference type="GO" id="GO:0003677">
    <property type="term" value="F:DNA binding"/>
    <property type="evidence" value="ECO:0007669"/>
    <property type="project" value="InterPro"/>
</dbReference>
<feature type="compositionally biased region" description="Basic and acidic residues" evidence="6">
    <location>
        <begin position="129"/>
        <end position="141"/>
    </location>
</feature>
<feature type="region of interest" description="Disordered" evidence="6">
    <location>
        <begin position="467"/>
        <end position="501"/>
    </location>
</feature>